<dbReference type="Proteomes" id="UP000789525">
    <property type="component" value="Unassembled WGS sequence"/>
</dbReference>
<reference evidence="1" key="1">
    <citation type="submission" date="2021-06" db="EMBL/GenBank/DDBJ databases">
        <authorList>
            <person name="Kallberg Y."/>
            <person name="Tangrot J."/>
            <person name="Rosling A."/>
        </authorList>
    </citation>
    <scope>NUCLEOTIDE SEQUENCE</scope>
    <source>
        <strain evidence="1">CL356</strain>
    </source>
</reference>
<gene>
    <name evidence="1" type="ORF">ACOLOM_LOCUS8331</name>
</gene>
<keyword evidence="2" id="KW-1185">Reference proteome</keyword>
<sequence>MAEKKSDYDFAQQMKKCLEKASKDLTNRESQNTQHLRATSNTQIATPTKESVVHVLRDNLQLLQLVHSNIREAIDHNGETLVTESLQSAQPRNPRWILIAIEKVMKDQEETIQVCSISVGDPQTGQTEWEDPTKVIQTSSQRLAVVRDWIHQEIKGLKLNTGYLWGVPAEVWESIFLLVSDSELNDYLEGYTDKPMRSTAMNLSHVCRYWRILVHGQPQIWGLVYGPPVRAWLPREYDLLTTSIKNTSSTITILTNLSHAFPWGYYSVRRYKAYGVRTRAQEISRSDLPEERDVNLHVYRPTDGFDGRIDSLPFRRASTLTITMGRNPRLTGRFFDTFFKFVSIRSLTITSNYTGGRGMMHYNIDMSFPHLKFLKLWLKWLPRDFQLDHVLARRLEEFHLYHKIDTPMLGMPEYGIELPELHTLGVSFCDLWKYQPVKVGALSSLILYGSPFNGQLHGPLIEDLNNLFYGLAHLRFEGWRKPESPENELEGVVAVLEVLARKSPALKSIRVSNSFVDGEALVSLFVEARSGLKGDALKHTEELTLSHTTGITQSHCNELLSLVQRLNVYI</sequence>
<evidence type="ECO:0000313" key="1">
    <source>
        <dbReference type="EMBL" id="CAG8653625.1"/>
    </source>
</evidence>
<proteinExistence type="predicted"/>
<protein>
    <submittedName>
        <fullName evidence="1">13253_t:CDS:1</fullName>
    </submittedName>
</protein>
<organism evidence="1 2">
    <name type="scientific">Acaulospora colombiana</name>
    <dbReference type="NCBI Taxonomy" id="27376"/>
    <lineage>
        <taxon>Eukaryota</taxon>
        <taxon>Fungi</taxon>
        <taxon>Fungi incertae sedis</taxon>
        <taxon>Mucoromycota</taxon>
        <taxon>Glomeromycotina</taxon>
        <taxon>Glomeromycetes</taxon>
        <taxon>Diversisporales</taxon>
        <taxon>Acaulosporaceae</taxon>
        <taxon>Acaulospora</taxon>
    </lineage>
</organism>
<accession>A0ACA9NM10</accession>
<name>A0ACA9NM10_9GLOM</name>
<dbReference type="EMBL" id="CAJVPT010021192">
    <property type="protein sequence ID" value="CAG8653625.1"/>
    <property type="molecule type" value="Genomic_DNA"/>
</dbReference>
<comment type="caution">
    <text evidence="1">The sequence shown here is derived from an EMBL/GenBank/DDBJ whole genome shotgun (WGS) entry which is preliminary data.</text>
</comment>
<evidence type="ECO:0000313" key="2">
    <source>
        <dbReference type="Proteomes" id="UP000789525"/>
    </source>
</evidence>